<keyword evidence="4" id="KW-1185">Reference proteome</keyword>
<organism evidence="3 4">
    <name type="scientific">Tupaia chinensis</name>
    <name type="common">Chinese tree shrew</name>
    <name type="synonym">Tupaia belangeri chinensis</name>
    <dbReference type="NCBI Taxonomy" id="246437"/>
    <lineage>
        <taxon>Eukaryota</taxon>
        <taxon>Metazoa</taxon>
        <taxon>Chordata</taxon>
        <taxon>Craniata</taxon>
        <taxon>Vertebrata</taxon>
        <taxon>Euteleostomi</taxon>
        <taxon>Mammalia</taxon>
        <taxon>Eutheria</taxon>
        <taxon>Euarchontoglires</taxon>
        <taxon>Scandentia</taxon>
        <taxon>Tupaiidae</taxon>
        <taxon>Tupaia</taxon>
    </lineage>
</organism>
<evidence type="ECO:0000256" key="1">
    <source>
        <dbReference type="SAM" id="MobiDB-lite"/>
    </source>
</evidence>
<dbReference type="PROSITE" id="PS50041">
    <property type="entry name" value="C_TYPE_LECTIN_2"/>
    <property type="match status" value="1"/>
</dbReference>
<dbReference type="GO" id="GO:0006955">
    <property type="term" value="P:immune response"/>
    <property type="evidence" value="ECO:0007669"/>
    <property type="project" value="InterPro"/>
</dbReference>
<dbReference type="SUPFAM" id="SSF56436">
    <property type="entry name" value="C-type lectin-like"/>
    <property type="match status" value="2"/>
</dbReference>
<dbReference type="PANTHER" id="PTHR10068">
    <property type="entry name" value="BONE MARROW PROTEOGLYCAN"/>
    <property type="match status" value="1"/>
</dbReference>
<dbReference type="InterPro" id="IPR001304">
    <property type="entry name" value="C-type_lectin-like"/>
</dbReference>
<sequence length="403" mass="44553">MAPRFLMGLAGANLAVRTETSHVENFLGDETLLQDKVMSEQEAPETSPGELRLLEEEEEGGSGSEGAPEEEGAVEPVSALDVVEKDLQCPKEDDVVTLVGSPGCKTCRYLLVRSPRSFTHAQNTCRTCYRGNLVSIHSFNINFRIQSTVRVLNQAQIWIGGLITGSGSCRRFQWVDGSSWNFAFWASGQPWSRGGACVTLCTKESDALHLDSPETNTNLGQDLESSGEQEGELALIQKATQSAGEEASRYQDTFEDEEESDPTDLDENVQCPREEDTVQLQGSLGCKTCRYLLVRTPRRFRRAQRICRRCYRGYLISIHNFSFNSRVQTLAKGVNQGQIWIGGILKGCGATGDEPRAEGACPSSAPSKPGAPRTLPWNLRPSHFWLALSHPRIWDLSSSFLWS</sequence>
<evidence type="ECO:0000313" key="3">
    <source>
        <dbReference type="EMBL" id="ELW46863.1"/>
    </source>
</evidence>
<dbReference type="Gene3D" id="3.10.100.10">
    <property type="entry name" value="Mannose-Binding Protein A, subunit A"/>
    <property type="match status" value="2"/>
</dbReference>
<reference evidence="4" key="1">
    <citation type="submission" date="2012-07" db="EMBL/GenBank/DDBJ databases">
        <title>Genome of the Chinese tree shrew, a rising model animal genetically related to primates.</title>
        <authorList>
            <person name="Zhang G."/>
            <person name="Fan Y."/>
            <person name="Yao Y."/>
            <person name="Huang Z."/>
        </authorList>
    </citation>
    <scope>NUCLEOTIDE SEQUENCE [LARGE SCALE GENOMIC DNA]</scope>
</reference>
<feature type="compositionally biased region" description="Acidic residues" evidence="1">
    <location>
        <begin position="253"/>
        <end position="267"/>
    </location>
</feature>
<name>L9J954_TUPCH</name>
<evidence type="ECO:0000313" key="4">
    <source>
        <dbReference type="Proteomes" id="UP000011518"/>
    </source>
</evidence>
<evidence type="ECO:0000259" key="2">
    <source>
        <dbReference type="PROSITE" id="PS50041"/>
    </source>
</evidence>
<dbReference type="EMBL" id="KB321179">
    <property type="protein sequence ID" value="ELW46863.1"/>
    <property type="molecule type" value="Genomic_DNA"/>
</dbReference>
<dbReference type="InterPro" id="IPR016187">
    <property type="entry name" value="CTDL_fold"/>
</dbReference>
<gene>
    <name evidence="3" type="ORF">TREES_T100012476</name>
</gene>
<dbReference type="PANTHER" id="PTHR10068:SF16">
    <property type="entry name" value="BONE MARROW PROTEOGLYCAN"/>
    <property type="match status" value="1"/>
</dbReference>
<dbReference type="InterPro" id="IPR002352">
    <property type="entry name" value="Eosinophil_major_basic"/>
</dbReference>
<dbReference type="SMART" id="SM00034">
    <property type="entry name" value="CLECT"/>
    <property type="match status" value="1"/>
</dbReference>
<dbReference type="PRINTS" id="PR00770">
    <property type="entry name" value="EMAJORBASICP"/>
</dbReference>
<feature type="domain" description="C-type lectin" evidence="2">
    <location>
        <begin position="109"/>
        <end position="200"/>
    </location>
</feature>
<dbReference type="STRING" id="246437.L9J954"/>
<feature type="region of interest" description="Disordered" evidence="1">
    <location>
        <begin position="246"/>
        <end position="276"/>
    </location>
</feature>
<dbReference type="eggNOG" id="KOG4297">
    <property type="taxonomic scope" value="Eukaryota"/>
</dbReference>
<protein>
    <submittedName>
        <fullName evidence="3">Bone marrow proteoglycan</fullName>
    </submittedName>
</protein>
<dbReference type="InterPro" id="IPR016186">
    <property type="entry name" value="C-type_lectin-like/link_sf"/>
</dbReference>
<dbReference type="InParanoid" id="L9J954"/>
<feature type="region of interest" description="Disordered" evidence="1">
    <location>
        <begin position="35"/>
        <end position="76"/>
    </location>
</feature>
<dbReference type="Proteomes" id="UP000011518">
    <property type="component" value="Unassembled WGS sequence"/>
</dbReference>
<proteinExistence type="predicted"/>
<dbReference type="AlphaFoldDB" id="L9J954"/>
<accession>L9J954</accession>
<reference evidence="4" key="2">
    <citation type="journal article" date="2013" name="Nat. Commun.">
        <title>Genome of the Chinese tree shrew.</title>
        <authorList>
            <person name="Fan Y."/>
            <person name="Huang Z.Y."/>
            <person name="Cao C.C."/>
            <person name="Chen C.S."/>
            <person name="Chen Y.X."/>
            <person name="Fan D.D."/>
            <person name="He J."/>
            <person name="Hou H.L."/>
            <person name="Hu L."/>
            <person name="Hu X.T."/>
            <person name="Jiang X.T."/>
            <person name="Lai R."/>
            <person name="Lang Y.S."/>
            <person name="Liang B."/>
            <person name="Liao S.G."/>
            <person name="Mu D."/>
            <person name="Ma Y.Y."/>
            <person name="Niu Y.Y."/>
            <person name="Sun X.Q."/>
            <person name="Xia J.Q."/>
            <person name="Xiao J."/>
            <person name="Xiong Z.Q."/>
            <person name="Xu L."/>
            <person name="Yang L."/>
            <person name="Zhang Y."/>
            <person name="Zhao W."/>
            <person name="Zhao X.D."/>
            <person name="Zheng Y.T."/>
            <person name="Zhou J.M."/>
            <person name="Zhu Y.B."/>
            <person name="Zhang G.J."/>
            <person name="Wang J."/>
            <person name="Yao Y.G."/>
        </authorList>
    </citation>
    <scope>NUCLEOTIDE SEQUENCE [LARGE SCALE GENOMIC DNA]</scope>
</reference>